<feature type="domain" description="Lysozyme inhibitor LprI-like N-terminal" evidence="1">
    <location>
        <begin position="59"/>
        <end position="144"/>
    </location>
</feature>
<evidence type="ECO:0000313" key="2">
    <source>
        <dbReference type="EMBL" id="KAA5612696.1"/>
    </source>
</evidence>
<gene>
    <name evidence="2" type="ORF">F1189_08130</name>
</gene>
<evidence type="ECO:0000313" key="3">
    <source>
        <dbReference type="Proteomes" id="UP000325255"/>
    </source>
</evidence>
<reference evidence="2 3" key="1">
    <citation type="submission" date="2019-09" db="EMBL/GenBank/DDBJ databases">
        <title>Genome sequence of Rhodovastum atsumiense, a diverse member of the Acetobacteraceae family of non-sulfur purple photosynthetic bacteria.</title>
        <authorList>
            <person name="Meyer T."/>
            <person name="Kyndt J."/>
        </authorList>
    </citation>
    <scope>NUCLEOTIDE SEQUENCE [LARGE SCALE GENOMIC DNA]</scope>
    <source>
        <strain evidence="2 3">DSM 21279</strain>
    </source>
</reference>
<organism evidence="2 3">
    <name type="scientific">Rhodovastum atsumiense</name>
    <dbReference type="NCBI Taxonomy" id="504468"/>
    <lineage>
        <taxon>Bacteria</taxon>
        <taxon>Pseudomonadati</taxon>
        <taxon>Pseudomonadota</taxon>
        <taxon>Alphaproteobacteria</taxon>
        <taxon>Acetobacterales</taxon>
        <taxon>Acetobacteraceae</taxon>
        <taxon>Rhodovastum</taxon>
    </lineage>
</organism>
<dbReference type="AlphaFoldDB" id="A0A5M6IWI8"/>
<proteinExistence type="predicted"/>
<dbReference type="Proteomes" id="UP000325255">
    <property type="component" value="Unassembled WGS sequence"/>
</dbReference>
<evidence type="ECO:0000259" key="1">
    <source>
        <dbReference type="Pfam" id="PF07007"/>
    </source>
</evidence>
<dbReference type="Gene3D" id="1.20.1270.180">
    <property type="match status" value="1"/>
</dbReference>
<comment type="caution">
    <text evidence="2">The sequence shown here is derived from an EMBL/GenBank/DDBJ whole genome shotgun (WGS) entry which is preliminary data.</text>
</comment>
<dbReference type="InterPro" id="IPR009739">
    <property type="entry name" value="LprI-like_N"/>
</dbReference>
<name>A0A5M6IWI8_9PROT</name>
<protein>
    <submittedName>
        <fullName evidence="2">DUF1311 domain-containing protein</fullName>
    </submittedName>
</protein>
<dbReference type="OrthoDB" id="7340239at2"/>
<sequence length="149" mass="16857">MDRYTMPLNAFHLRDEWSMMLRLKLTAVAFILMLTQAWAGSPELAVCMDHVDLGALKTTQWIACQEQELARQDHRLNAEYKKLRSQVAVTGKENVNMLIGAQRQWLAFREAWCNFEAAFAGAPGPAFNRVACMVDLTTAQADKLHSSLQ</sequence>
<accession>A0A5M6IWI8</accession>
<dbReference type="EMBL" id="VWPK01000010">
    <property type="protein sequence ID" value="KAA5612696.1"/>
    <property type="molecule type" value="Genomic_DNA"/>
</dbReference>
<dbReference type="Pfam" id="PF07007">
    <property type="entry name" value="LprI"/>
    <property type="match status" value="1"/>
</dbReference>
<keyword evidence="3" id="KW-1185">Reference proteome</keyword>